<dbReference type="InterPro" id="IPR012885">
    <property type="entry name" value="F-box_Sdz-33"/>
</dbReference>
<sequence length="590" mass="68618">MVRFLRLSRSMIWITIENDICLDIWDPILINLTFYKEPEQDMGMLKKPLYFSISDGEDNEMKLPNPLELKEWLEHLLYIFNSKKASDISFDHGSEIFDLQAVKQTFDKVITLDLLSQVAQSKNILRSYLPNIAEVRFSAHSFQSGDTELQKTVIQNFDTLIVESNEIEHFTLNDMLICNASLIDLINHEMTQSFEWLNRFLKLWMKGACPRLEHLSIMQSTPIANNVFNGVNVSRKIPAEEDIVLDGIVYPRDEPDRIAVEIERFDGTKAAAVIRDGAFWLHHFMYNSNDHLRRKLLRMEVRPTTLEEMIRKAERFQRLHDMDMAKDHAELMAAMENFQVDEPKRQRHRPQPSAPPQDFSEDHFDRGQRQRYQGNNYQNPKPRNWGFRGPQGRPQIDQRLNDLLNERYGNPNRRFHGQYPRGGQAQGGQNQNRNWFNRKNDPTPEEQQACMQAVKKMARAAAMENPIHSQHYNRPPNRNKGSRNAIRNLIAYLSIVMALVGSTETFQPQICGFQEGENLFTTPPMLTCDVPKTPVVATKADVYELRSDPMKQIAHACYKSVVKFETCSWLKMYASTTDDFVLFDILFKVV</sequence>
<feature type="compositionally biased region" description="Low complexity" evidence="1">
    <location>
        <begin position="370"/>
        <end position="379"/>
    </location>
</feature>
<name>G0PDU9_CAEBE</name>
<organism evidence="4">
    <name type="scientific">Caenorhabditis brenneri</name>
    <name type="common">Nematode worm</name>
    <dbReference type="NCBI Taxonomy" id="135651"/>
    <lineage>
        <taxon>Eukaryota</taxon>
        <taxon>Metazoa</taxon>
        <taxon>Ecdysozoa</taxon>
        <taxon>Nematoda</taxon>
        <taxon>Chromadorea</taxon>
        <taxon>Rhabditida</taxon>
        <taxon>Rhabditina</taxon>
        <taxon>Rhabditomorpha</taxon>
        <taxon>Rhabditoidea</taxon>
        <taxon>Rhabditidae</taxon>
        <taxon>Peloderinae</taxon>
        <taxon>Caenorhabditis</taxon>
    </lineage>
</organism>
<dbReference type="AlphaFoldDB" id="G0PDU9"/>
<dbReference type="OrthoDB" id="5911072at2759"/>
<dbReference type="InterPro" id="IPR053222">
    <property type="entry name" value="Zygotic_Embryogenesis-Asso"/>
</dbReference>
<protein>
    <recommendedName>
        <fullName evidence="2">Sdz-33 F-box domain-containing protein</fullName>
    </recommendedName>
</protein>
<dbReference type="PANTHER" id="PTHR22899">
    <property type="entry name" value="CYCLIN-RELATED F-BOX FAMILY"/>
    <property type="match status" value="1"/>
</dbReference>
<dbReference type="EMBL" id="GL380292">
    <property type="protein sequence ID" value="EGT52421.1"/>
    <property type="molecule type" value="Genomic_DNA"/>
</dbReference>
<dbReference type="HOGENOM" id="CLU_462499_0_0_1"/>
<dbReference type="Pfam" id="PF07735">
    <property type="entry name" value="FBA_2"/>
    <property type="match status" value="1"/>
</dbReference>
<dbReference type="PANTHER" id="PTHR22899:SF0">
    <property type="entry name" value="F-BOX ASSOCIATED DOMAIN-CONTAINING PROTEIN-RELATED"/>
    <property type="match status" value="1"/>
</dbReference>
<keyword evidence="4" id="KW-1185">Reference proteome</keyword>
<accession>G0PDU9</accession>
<gene>
    <name evidence="3" type="ORF">CAEBREN_01894</name>
</gene>
<dbReference type="InParanoid" id="G0PDU9"/>
<dbReference type="Proteomes" id="UP000008068">
    <property type="component" value="Unassembled WGS sequence"/>
</dbReference>
<evidence type="ECO:0000313" key="3">
    <source>
        <dbReference type="EMBL" id="EGT52421.1"/>
    </source>
</evidence>
<proteinExistence type="predicted"/>
<evidence type="ECO:0000313" key="4">
    <source>
        <dbReference type="Proteomes" id="UP000008068"/>
    </source>
</evidence>
<dbReference type="eggNOG" id="ENOG502TK2W">
    <property type="taxonomic scope" value="Eukaryota"/>
</dbReference>
<reference evidence="4" key="1">
    <citation type="submission" date="2011-07" db="EMBL/GenBank/DDBJ databases">
        <authorList>
            <consortium name="Caenorhabditis brenneri Sequencing and Analysis Consortium"/>
            <person name="Wilson R.K."/>
        </authorList>
    </citation>
    <scope>NUCLEOTIDE SEQUENCE [LARGE SCALE GENOMIC DNA]</scope>
    <source>
        <strain evidence="4">PB2801</strain>
    </source>
</reference>
<feature type="region of interest" description="Disordered" evidence="1">
    <location>
        <begin position="342"/>
        <end position="447"/>
    </location>
</feature>
<evidence type="ECO:0000259" key="2">
    <source>
        <dbReference type="Pfam" id="PF07735"/>
    </source>
</evidence>
<feature type="domain" description="Sdz-33 F-box" evidence="2">
    <location>
        <begin position="148"/>
        <end position="217"/>
    </location>
</feature>
<feature type="compositionally biased region" description="Low complexity" evidence="1">
    <location>
        <begin position="421"/>
        <end position="434"/>
    </location>
</feature>
<evidence type="ECO:0000256" key="1">
    <source>
        <dbReference type="SAM" id="MobiDB-lite"/>
    </source>
</evidence>